<dbReference type="PANTHER" id="PTHR13361">
    <property type="entry name" value="WW DOMAIN-BINDING PROTEIN 11"/>
    <property type="match status" value="1"/>
</dbReference>
<feature type="region of interest" description="Disordered" evidence="3">
    <location>
        <begin position="91"/>
        <end position="435"/>
    </location>
</feature>
<feature type="compositionally biased region" description="Pro residues" evidence="3">
    <location>
        <begin position="255"/>
        <end position="271"/>
    </location>
</feature>
<organism evidence="5 6">
    <name type="scientific">Lithospermum erythrorhizon</name>
    <name type="common">Purple gromwell</name>
    <name type="synonym">Lithospermum officinale var. erythrorhizon</name>
    <dbReference type="NCBI Taxonomy" id="34254"/>
    <lineage>
        <taxon>Eukaryota</taxon>
        <taxon>Viridiplantae</taxon>
        <taxon>Streptophyta</taxon>
        <taxon>Embryophyta</taxon>
        <taxon>Tracheophyta</taxon>
        <taxon>Spermatophyta</taxon>
        <taxon>Magnoliopsida</taxon>
        <taxon>eudicotyledons</taxon>
        <taxon>Gunneridae</taxon>
        <taxon>Pentapetalae</taxon>
        <taxon>asterids</taxon>
        <taxon>lamiids</taxon>
        <taxon>Boraginales</taxon>
        <taxon>Boraginaceae</taxon>
        <taxon>Boraginoideae</taxon>
        <taxon>Lithospermeae</taxon>
        <taxon>Lithospermum</taxon>
    </lineage>
</organism>
<evidence type="ECO:0000313" key="6">
    <source>
        <dbReference type="Proteomes" id="UP001454036"/>
    </source>
</evidence>
<evidence type="ECO:0000313" key="5">
    <source>
        <dbReference type="EMBL" id="GAA0157932.1"/>
    </source>
</evidence>
<feature type="compositionally biased region" description="Pro residues" evidence="3">
    <location>
        <begin position="210"/>
        <end position="219"/>
    </location>
</feature>
<feature type="compositionally biased region" description="Pro residues" evidence="3">
    <location>
        <begin position="335"/>
        <end position="348"/>
    </location>
</feature>
<feature type="compositionally biased region" description="Pro residues" evidence="3">
    <location>
        <begin position="232"/>
        <end position="246"/>
    </location>
</feature>
<evidence type="ECO:0000256" key="3">
    <source>
        <dbReference type="SAM" id="MobiDB-lite"/>
    </source>
</evidence>
<dbReference type="AlphaFoldDB" id="A0AAV3Q6S7"/>
<comment type="subcellular location">
    <subcellularLocation>
        <location evidence="1">Nucleus</location>
    </subcellularLocation>
</comment>
<reference evidence="5 6" key="1">
    <citation type="submission" date="2024-01" db="EMBL/GenBank/DDBJ databases">
        <title>The complete chloroplast genome sequence of Lithospermum erythrorhizon: insights into the phylogenetic relationship among Boraginaceae species and the maternal lineages of purple gromwells.</title>
        <authorList>
            <person name="Okada T."/>
            <person name="Watanabe K."/>
        </authorList>
    </citation>
    <scope>NUCLEOTIDE SEQUENCE [LARGE SCALE GENOMIC DNA]</scope>
</reference>
<evidence type="ECO:0000259" key="4">
    <source>
        <dbReference type="Pfam" id="PF09429"/>
    </source>
</evidence>
<name>A0AAV3Q6S7_LITER</name>
<protein>
    <recommendedName>
        <fullName evidence="4">Wbp11/ELF5/Saf1 N-terminal domain-containing protein</fullName>
    </recommendedName>
</protein>
<feature type="region of interest" description="Disordered" evidence="3">
    <location>
        <begin position="461"/>
        <end position="515"/>
    </location>
</feature>
<feature type="region of interest" description="Disordered" evidence="3">
    <location>
        <begin position="1"/>
        <end position="31"/>
    </location>
</feature>
<comment type="caution">
    <text evidence="5">The sequence shown here is derived from an EMBL/GenBank/DDBJ whole genome shotgun (WGS) entry which is preliminary data.</text>
</comment>
<dbReference type="GO" id="GO:0005681">
    <property type="term" value="C:spliceosomal complex"/>
    <property type="evidence" value="ECO:0007669"/>
    <property type="project" value="TreeGrafter"/>
</dbReference>
<keyword evidence="2" id="KW-0539">Nucleus</keyword>
<feature type="domain" description="Wbp11/ELF5/Saf1 N-terminal" evidence="4">
    <location>
        <begin position="7"/>
        <end position="83"/>
    </location>
</feature>
<keyword evidence="6" id="KW-1185">Reference proteome</keyword>
<feature type="compositionally biased region" description="Pro residues" evidence="3">
    <location>
        <begin position="299"/>
        <end position="310"/>
    </location>
</feature>
<dbReference type="GO" id="GO:0006396">
    <property type="term" value="P:RNA processing"/>
    <property type="evidence" value="ECO:0007669"/>
    <property type="project" value="InterPro"/>
</dbReference>
<sequence>MKTTKGGKVMNPTDAFRKEQRKRELKRNKKERKKVREVGILKKDPEQLKDQIQKLEVMKAEGALDKARKHKKRQLEDTLNLVIKKKKEYEEKMKEKGEPPVMFSHLGPPKRLSTAEEEERLKHPKPEDSVYFHPTLNPTGAPPPGKPPMFKSSIGPRVPMGEASSSGTATSESELEDATMAMPPLPPPPPLPHSGDAESAEDSILRESLPLPPPPPIPSKPAVTNLGSTSLPPLPPPPPPPGPPPKEQNASHSLLPPPPPLRVSAQPPPPGTAGSEIKKGLSAKMTDAGIRSSVQAPTGLPPPPPPPGLPLKPAAVSSDSDTKGSTEAIDHAKMMPPPPPPPIRPPMAGPAMVQVQPDMLRPGISHFPPPPPDMRPPGIAGHPVPPGMMAPLIQGSLFGSLPGPPPMMRPPLPPGPPPMMLSHNNMAPPFAPQKPSYVKSAASTVVKRPLAQHTPELTAMVPASVRVRRESALPKPKPKPSTASATSRPVTAPIVMKQESTSTPSAPKPPSIDDSYMAFLEDMKALGALES</sequence>
<dbReference type="EMBL" id="BAABME010003216">
    <property type="protein sequence ID" value="GAA0157932.1"/>
    <property type="molecule type" value="Genomic_DNA"/>
</dbReference>
<feature type="compositionally biased region" description="Basic and acidic residues" evidence="3">
    <location>
        <begin position="119"/>
        <end position="130"/>
    </location>
</feature>
<feature type="compositionally biased region" description="Pro residues" evidence="3">
    <location>
        <begin position="402"/>
        <end position="419"/>
    </location>
</feature>
<dbReference type="Pfam" id="PF09429">
    <property type="entry name" value="Wbp11"/>
    <property type="match status" value="1"/>
</dbReference>
<dbReference type="PANTHER" id="PTHR13361:SF1">
    <property type="entry name" value="WW DOMAIN-BINDING PROTEIN 11"/>
    <property type="match status" value="1"/>
</dbReference>
<feature type="compositionally biased region" description="Pro residues" evidence="3">
    <location>
        <begin position="183"/>
        <end position="192"/>
    </location>
</feature>
<proteinExistence type="predicted"/>
<dbReference type="Proteomes" id="UP001454036">
    <property type="component" value="Unassembled WGS sequence"/>
</dbReference>
<dbReference type="Pfam" id="PF12622">
    <property type="entry name" value="NpwBP"/>
    <property type="match status" value="1"/>
</dbReference>
<dbReference type="InterPro" id="IPR019007">
    <property type="entry name" value="Wbp11/ELF5/Saf1_N"/>
</dbReference>
<feature type="compositionally biased region" description="Basic and acidic residues" evidence="3">
    <location>
        <begin position="320"/>
        <end position="333"/>
    </location>
</feature>
<evidence type="ECO:0000256" key="1">
    <source>
        <dbReference type="ARBA" id="ARBA00004123"/>
    </source>
</evidence>
<gene>
    <name evidence="5" type="ORF">LIER_15086</name>
</gene>
<accession>A0AAV3Q6S7</accession>
<evidence type="ECO:0000256" key="2">
    <source>
        <dbReference type="ARBA" id="ARBA00023242"/>
    </source>
</evidence>
<feature type="compositionally biased region" description="Low complexity" evidence="3">
    <location>
        <begin position="161"/>
        <end position="172"/>
    </location>
</feature>